<dbReference type="AlphaFoldDB" id="A0A9P1EP47"/>
<keyword evidence="2" id="KW-0812">Transmembrane</keyword>
<keyword evidence="2" id="KW-0472">Membrane</keyword>
<evidence type="ECO:0000256" key="1">
    <source>
        <dbReference type="SAM" id="MobiDB-lite"/>
    </source>
</evidence>
<protein>
    <submittedName>
        <fullName evidence="3">Uncharacterized protein</fullName>
    </submittedName>
</protein>
<feature type="region of interest" description="Disordered" evidence="1">
    <location>
        <begin position="1"/>
        <end position="20"/>
    </location>
</feature>
<name>A0A9P1EP47_CUSEU</name>
<dbReference type="EMBL" id="CAMAPE010000080">
    <property type="protein sequence ID" value="CAH9119649.1"/>
    <property type="molecule type" value="Genomic_DNA"/>
</dbReference>
<organism evidence="3 4">
    <name type="scientific">Cuscuta europaea</name>
    <name type="common">European dodder</name>
    <dbReference type="NCBI Taxonomy" id="41803"/>
    <lineage>
        <taxon>Eukaryota</taxon>
        <taxon>Viridiplantae</taxon>
        <taxon>Streptophyta</taxon>
        <taxon>Embryophyta</taxon>
        <taxon>Tracheophyta</taxon>
        <taxon>Spermatophyta</taxon>
        <taxon>Magnoliopsida</taxon>
        <taxon>eudicotyledons</taxon>
        <taxon>Gunneridae</taxon>
        <taxon>Pentapetalae</taxon>
        <taxon>asterids</taxon>
        <taxon>lamiids</taxon>
        <taxon>Solanales</taxon>
        <taxon>Convolvulaceae</taxon>
        <taxon>Cuscuteae</taxon>
        <taxon>Cuscuta</taxon>
        <taxon>Cuscuta subgen. Cuscuta</taxon>
    </lineage>
</organism>
<evidence type="ECO:0000313" key="4">
    <source>
        <dbReference type="Proteomes" id="UP001152484"/>
    </source>
</evidence>
<reference evidence="3" key="1">
    <citation type="submission" date="2022-07" db="EMBL/GenBank/DDBJ databases">
        <authorList>
            <person name="Macas J."/>
            <person name="Novak P."/>
            <person name="Neumann P."/>
        </authorList>
    </citation>
    <scope>NUCLEOTIDE SEQUENCE</scope>
</reference>
<dbReference type="Proteomes" id="UP001152484">
    <property type="component" value="Unassembled WGS sequence"/>
</dbReference>
<proteinExistence type="predicted"/>
<gene>
    <name evidence="3" type="ORF">CEURO_LOCUS22418</name>
</gene>
<sequence>MPSFIRFPSTVQTRPLTDEERAEVECAMRGAAEAMHEAGEIMGEIGRSSDHQSMETWNDDNGVQERTIITNGGRRHRIITRRGPRGQSYQQVIIPDGSNNNRMTCPTFLLFHLLLCGGMVVIFCDIYFVV</sequence>
<keyword evidence="4" id="KW-1185">Reference proteome</keyword>
<keyword evidence="2" id="KW-1133">Transmembrane helix</keyword>
<evidence type="ECO:0000313" key="3">
    <source>
        <dbReference type="EMBL" id="CAH9119649.1"/>
    </source>
</evidence>
<accession>A0A9P1EP47</accession>
<feature type="transmembrane region" description="Helical" evidence="2">
    <location>
        <begin position="108"/>
        <end position="129"/>
    </location>
</feature>
<feature type="region of interest" description="Disordered" evidence="1">
    <location>
        <begin position="38"/>
        <end position="64"/>
    </location>
</feature>
<evidence type="ECO:0000256" key="2">
    <source>
        <dbReference type="SAM" id="Phobius"/>
    </source>
</evidence>
<comment type="caution">
    <text evidence="3">The sequence shown here is derived from an EMBL/GenBank/DDBJ whole genome shotgun (WGS) entry which is preliminary data.</text>
</comment>